<evidence type="ECO:0000259" key="9">
    <source>
        <dbReference type="PROSITE" id="PS50902"/>
    </source>
</evidence>
<dbReference type="Gene3D" id="3.40.50.360">
    <property type="match status" value="1"/>
</dbReference>
<dbReference type="GO" id="GO:0050660">
    <property type="term" value="F:flavin adenine dinucleotide binding"/>
    <property type="evidence" value="ECO:0007669"/>
    <property type="project" value="TreeGrafter"/>
</dbReference>
<evidence type="ECO:0000313" key="12">
    <source>
        <dbReference type="Proteomes" id="UP000007796"/>
    </source>
</evidence>
<evidence type="ECO:0000256" key="1">
    <source>
        <dbReference type="ARBA" id="ARBA00001917"/>
    </source>
</evidence>
<dbReference type="InParanoid" id="F0XGP3"/>
<feature type="compositionally biased region" description="Basic and acidic residues" evidence="8">
    <location>
        <begin position="520"/>
        <end position="533"/>
    </location>
</feature>
<dbReference type="InterPro" id="IPR001709">
    <property type="entry name" value="Flavoprot_Pyr_Nucl_cyt_Rdtase"/>
</dbReference>
<keyword evidence="7" id="KW-0560">Oxidoreductase</keyword>
<evidence type="ECO:0000256" key="4">
    <source>
        <dbReference type="ARBA" id="ARBA00022643"/>
    </source>
</evidence>
<organism evidence="12">
    <name type="scientific">Grosmannia clavigera (strain kw1407 / UAMH 11150)</name>
    <name type="common">Blue stain fungus</name>
    <name type="synonym">Graphiocladiella clavigera</name>
    <dbReference type="NCBI Taxonomy" id="655863"/>
    <lineage>
        <taxon>Eukaryota</taxon>
        <taxon>Fungi</taxon>
        <taxon>Dikarya</taxon>
        <taxon>Ascomycota</taxon>
        <taxon>Pezizomycotina</taxon>
        <taxon>Sordariomycetes</taxon>
        <taxon>Sordariomycetidae</taxon>
        <taxon>Ophiostomatales</taxon>
        <taxon>Ophiostomataceae</taxon>
        <taxon>Leptographium</taxon>
    </lineage>
</organism>
<evidence type="ECO:0000256" key="2">
    <source>
        <dbReference type="ARBA" id="ARBA00001974"/>
    </source>
</evidence>
<keyword evidence="12" id="KW-1185">Reference proteome</keyword>
<dbReference type="Pfam" id="PF00175">
    <property type="entry name" value="NAD_binding_1"/>
    <property type="match status" value="1"/>
</dbReference>
<feature type="region of interest" description="Disordered" evidence="8">
    <location>
        <begin position="520"/>
        <end position="553"/>
    </location>
</feature>
<keyword evidence="5" id="KW-0274">FAD</keyword>
<evidence type="ECO:0000259" key="10">
    <source>
        <dbReference type="PROSITE" id="PS51384"/>
    </source>
</evidence>
<dbReference type="PROSITE" id="PS50902">
    <property type="entry name" value="FLAVODOXIN_LIKE"/>
    <property type="match status" value="1"/>
</dbReference>
<dbReference type="AlphaFoldDB" id="F0XGP3"/>
<dbReference type="HOGENOM" id="CLU_001570_17_6_1"/>
<dbReference type="InterPro" id="IPR001433">
    <property type="entry name" value="OxRdtase_FAD/NAD-bd"/>
</dbReference>
<dbReference type="eggNOG" id="KOG1159">
    <property type="taxonomic scope" value="Eukaryota"/>
</dbReference>
<dbReference type="InterPro" id="IPR023173">
    <property type="entry name" value="NADPH_Cyt_P450_Rdtase_alpha"/>
</dbReference>
<feature type="domain" description="FAD-binding FR-type" evidence="10">
    <location>
        <begin position="321"/>
        <end position="617"/>
    </location>
</feature>
<dbReference type="FunCoup" id="F0XGP3">
    <property type="interactions" value="667"/>
</dbReference>
<dbReference type="Gene3D" id="1.20.990.10">
    <property type="entry name" value="NADPH-cytochrome p450 Reductase, Chain A, domain 3"/>
    <property type="match status" value="1"/>
</dbReference>
<evidence type="ECO:0000256" key="5">
    <source>
        <dbReference type="ARBA" id="ARBA00022827"/>
    </source>
</evidence>
<feature type="domain" description="Flavodoxin-like" evidence="9">
    <location>
        <begin position="8"/>
        <end position="168"/>
    </location>
</feature>
<dbReference type="Proteomes" id="UP000007796">
    <property type="component" value="Unassembled WGS sequence"/>
</dbReference>
<evidence type="ECO:0000256" key="6">
    <source>
        <dbReference type="ARBA" id="ARBA00022857"/>
    </source>
</evidence>
<dbReference type="PRINTS" id="PR00369">
    <property type="entry name" value="FLAVODOXIN"/>
</dbReference>
<protein>
    <submittedName>
        <fullName evidence="11">NADPH-dependent fmn FAD containing oxidoreductase</fullName>
    </submittedName>
</protein>
<dbReference type="STRING" id="655863.F0XGP3"/>
<reference evidence="11 12" key="1">
    <citation type="journal article" date="2011" name="Proc. Natl. Acad. Sci. U.S.A.">
        <title>Genome and transcriptome analyses of the mountain pine beetle-fungal symbiont Grosmannia clavigera, a lodgepole pine pathogen.</title>
        <authorList>
            <person name="DiGuistini S."/>
            <person name="Wang Y."/>
            <person name="Liao N.Y."/>
            <person name="Taylor G."/>
            <person name="Tanguay P."/>
            <person name="Feau N."/>
            <person name="Henrissat B."/>
            <person name="Chan S.K."/>
            <person name="Hesse-Orce U."/>
            <person name="Alamouti S.M."/>
            <person name="Tsui C.K.M."/>
            <person name="Docking R.T."/>
            <person name="Levasseur A."/>
            <person name="Haridas S."/>
            <person name="Robertson G."/>
            <person name="Birol I."/>
            <person name="Holt R.A."/>
            <person name="Marra M.A."/>
            <person name="Hamelin R.C."/>
            <person name="Hirst M."/>
            <person name="Jones S.J.M."/>
            <person name="Bohlmann J."/>
            <person name="Breuil C."/>
        </authorList>
    </citation>
    <scope>NUCLEOTIDE SEQUENCE [LARGE SCALE GENOMIC DNA]</scope>
    <source>
        <strain evidence="12">kw1407 / UAMH 11150</strain>
    </source>
</reference>
<dbReference type="InterPro" id="IPR017927">
    <property type="entry name" value="FAD-bd_FR_type"/>
</dbReference>
<accession>F0XGP3</accession>
<dbReference type="Pfam" id="PF00667">
    <property type="entry name" value="FAD_binding_1"/>
    <property type="match status" value="1"/>
</dbReference>
<dbReference type="RefSeq" id="XP_014172191.1">
    <property type="nucleotide sequence ID" value="XM_014316716.1"/>
</dbReference>
<dbReference type="PANTHER" id="PTHR19384:SF10">
    <property type="entry name" value="NADPH-DEPENDENT DIFLAVIN OXIDOREDUCTASE 1"/>
    <property type="match status" value="1"/>
</dbReference>
<dbReference type="OrthoDB" id="1856718at2759"/>
<comment type="cofactor">
    <cofactor evidence="1">
        <name>FMN</name>
        <dbReference type="ChEBI" id="CHEBI:58210"/>
    </cofactor>
</comment>
<keyword evidence="6" id="KW-0521">NADP</keyword>
<dbReference type="PROSITE" id="PS51384">
    <property type="entry name" value="FAD_FR"/>
    <property type="match status" value="1"/>
</dbReference>
<dbReference type="SUPFAM" id="SSF52218">
    <property type="entry name" value="Flavoproteins"/>
    <property type="match status" value="1"/>
</dbReference>
<name>F0XGP3_GROCL</name>
<dbReference type="GO" id="GO:0005829">
    <property type="term" value="C:cytosol"/>
    <property type="evidence" value="ECO:0007669"/>
    <property type="project" value="TreeGrafter"/>
</dbReference>
<keyword evidence="4" id="KW-0288">FMN</keyword>
<evidence type="ECO:0000256" key="7">
    <source>
        <dbReference type="ARBA" id="ARBA00023002"/>
    </source>
</evidence>
<keyword evidence="3" id="KW-0285">Flavoprotein</keyword>
<gene>
    <name evidence="11" type="ORF">CMQ_2638</name>
</gene>
<evidence type="ECO:0000313" key="11">
    <source>
        <dbReference type="EMBL" id="EFX02709.1"/>
    </source>
</evidence>
<dbReference type="InterPro" id="IPR008254">
    <property type="entry name" value="Flavodoxin/NO_synth"/>
</dbReference>
<dbReference type="GO" id="GO:0016491">
    <property type="term" value="F:oxidoreductase activity"/>
    <property type="evidence" value="ECO:0007669"/>
    <property type="project" value="UniProtKB-KW"/>
</dbReference>
<dbReference type="Pfam" id="PF00258">
    <property type="entry name" value="Flavodoxin_1"/>
    <property type="match status" value="1"/>
</dbReference>
<dbReference type="EMBL" id="GL629769">
    <property type="protein sequence ID" value="EFX02709.1"/>
    <property type="molecule type" value="Genomic_DNA"/>
</dbReference>
<evidence type="ECO:0000256" key="3">
    <source>
        <dbReference type="ARBA" id="ARBA00022630"/>
    </source>
</evidence>
<dbReference type="InterPro" id="IPR001094">
    <property type="entry name" value="Flavdoxin-like"/>
</dbReference>
<evidence type="ECO:0000256" key="8">
    <source>
        <dbReference type="SAM" id="MobiDB-lite"/>
    </source>
</evidence>
<dbReference type="GeneID" id="25975649"/>
<dbReference type="PRINTS" id="PR00371">
    <property type="entry name" value="FPNCR"/>
</dbReference>
<dbReference type="InterPro" id="IPR017938">
    <property type="entry name" value="Riboflavin_synthase-like_b-brl"/>
</dbReference>
<feature type="compositionally biased region" description="Polar residues" evidence="8">
    <location>
        <begin position="544"/>
        <end position="553"/>
    </location>
</feature>
<dbReference type="InterPro" id="IPR029039">
    <property type="entry name" value="Flavoprotein-like_sf"/>
</dbReference>
<dbReference type="SUPFAM" id="SSF63380">
    <property type="entry name" value="Riboflavin synthase domain-like"/>
    <property type="match status" value="1"/>
</dbReference>
<dbReference type="SUPFAM" id="SSF52343">
    <property type="entry name" value="Ferredoxin reductase-like, C-terminal NADP-linked domain"/>
    <property type="match status" value="1"/>
</dbReference>
<sequence length="811" mass="91505">MALSERRILILYGSETGNAQEKAGEIDRLCQRLRFSTELEEMDGIKLNTLLSDFSLVIFVISTTGQGQFPKNALGFWKSLRRAKLPPNCLSSVRFTTFGLGDSSYQKCATRTILVFLSIFSRLYRYNWASRLLRSRLLHLGAQEVFDRGEADERHEDGIYQPWVQNLREYLLSSFPLPASIDLIPADHPLPPRYSLRIMPKMELDTPDEMPIDSASAAQSPDLATSIFIANRERNAALSHVERPRSRHEQDDEDWDRIKRNLAVRARQDTKTAPVWLGSSPVDILDKANILKDAPEKYLLHKSPATPAPIEFPKAVISNIPGTSLARVISNTRVTPLGHWQDVRLLTLEVAIPIMDNLKYSAHPGDVIVLYPQNYPKDVQNLIDMMEWGAAADAKMEFVNGYMPKGFRLQEGATLRDILTNNIDFTAVPTRMFLEKLADFATNGDQKEKLLELVMPQFSNEFYDFTSRPRRTILEVLAEFYSAKIPVTHVPDMFPIIRGREYSIANGGCYWNKVTIESKEAKSKSSQHPERGPKQASLPRGERSSTQSEPTAYNPQVTGLVTYRFELLIALVEYKTIIRKPRQGLCSHYIKHLPVGTPLRVGIKNQTPPPNGHLAARRPLIAIAAGTGIAPIRSLIHDRSLHDDVAETLLFFGCRNEAADFYFSEEWDKTKALTVIPAFSRDPKTDSKAALFQQQKMDDLVGNTSDHYLRMQAGLPPLDALSTSKLSYAYDEGKNYVQQLIRRHSEKVCKLLAQDAIICLCGNSGRMPKSVREALRDAAIMGGFCKNEAEVKQKIFSDKAGTSITFWEETW</sequence>
<proteinExistence type="predicted"/>
<dbReference type="InterPro" id="IPR003097">
    <property type="entry name" value="CysJ-like_FAD-binding"/>
</dbReference>
<dbReference type="PANTHER" id="PTHR19384">
    <property type="entry name" value="NITRIC OXIDE SYNTHASE-RELATED"/>
    <property type="match status" value="1"/>
</dbReference>
<dbReference type="GO" id="GO:0010181">
    <property type="term" value="F:FMN binding"/>
    <property type="evidence" value="ECO:0007669"/>
    <property type="project" value="InterPro"/>
</dbReference>
<dbReference type="InterPro" id="IPR039261">
    <property type="entry name" value="FNR_nucleotide-bd"/>
</dbReference>
<comment type="cofactor">
    <cofactor evidence="2">
        <name>FAD</name>
        <dbReference type="ChEBI" id="CHEBI:57692"/>
    </cofactor>
</comment>
<dbReference type="Gene3D" id="3.40.50.80">
    <property type="entry name" value="Nucleotide-binding domain of ferredoxin-NADP reductase (FNR) module"/>
    <property type="match status" value="1"/>
</dbReference>